<feature type="region of interest" description="Disordered" evidence="1">
    <location>
        <begin position="1"/>
        <end position="38"/>
    </location>
</feature>
<sequence length="153" mass="17362">MAASSNRPGWGNGTGAHHDRVPGPIRRAASRHATRRRRSRRLFPFRSLSPSSLPHSFRPPRTFFRSPDRFPFPLTLIAAKLPEPRFSFSRFHRRVLSRVSAYLLLPYSNTFGSSETEITLENESLFPPSPSLGTSGLAFHEFPRKAACYRNLP</sequence>
<name>A0AAW2F0W0_9HYME</name>
<reference evidence="2 3" key="1">
    <citation type="submission" date="2023-03" db="EMBL/GenBank/DDBJ databases">
        <title>High recombination rates correlate with genetic variation in Cardiocondyla obscurior ants.</title>
        <authorList>
            <person name="Errbii M."/>
        </authorList>
    </citation>
    <scope>NUCLEOTIDE SEQUENCE [LARGE SCALE GENOMIC DNA]</scope>
    <source>
        <strain evidence="2">Alpha-2009</strain>
        <tissue evidence="2">Whole body</tissue>
    </source>
</reference>
<accession>A0AAW2F0W0</accession>
<protein>
    <submittedName>
        <fullName evidence="2">Uncharacterized protein</fullName>
    </submittedName>
</protein>
<evidence type="ECO:0000313" key="2">
    <source>
        <dbReference type="EMBL" id="KAL0109037.1"/>
    </source>
</evidence>
<gene>
    <name evidence="2" type="ORF">PUN28_014258</name>
</gene>
<evidence type="ECO:0000256" key="1">
    <source>
        <dbReference type="SAM" id="MobiDB-lite"/>
    </source>
</evidence>
<dbReference type="Proteomes" id="UP001430953">
    <property type="component" value="Unassembled WGS sequence"/>
</dbReference>
<proteinExistence type="predicted"/>
<dbReference type="AlphaFoldDB" id="A0AAW2F0W0"/>
<keyword evidence="3" id="KW-1185">Reference proteome</keyword>
<comment type="caution">
    <text evidence="2">The sequence shown here is derived from an EMBL/GenBank/DDBJ whole genome shotgun (WGS) entry which is preliminary data.</text>
</comment>
<organism evidence="2 3">
    <name type="scientific">Cardiocondyla obscurior</name>
    <dbReference type="NCBI Taxonomy" id="286306"/>
    <lineage>
        <taxon>Eukaryota</taxon>
        <taxon>Metazoa</taxon>
        <taxon>Ecdysozoa</taxon>
        <taxon>Arthropoda</taxon>
        <taxon>Hexapoda</taxon>
        <taxon>Insecta</taxon>
        <taxon>Pterygota</taxon>
        <taxon>Neoptera</taxon>
        <taxon>Endopterygota</taxon>
        <taxon>Hymenoptera</taxon>
        <taxon>Apocrita</taxon>
        <taxon>Aculeata</taxon>
        <taxon>Formicoidea</taxon>
        <taxon>Formicidae</taxon>
        <taxon>Myrmicinae</taxon>
        <taxon>Cardiocondyla</taxon>
    </lineage>
</organism>
<evidence type="ECO:0000313" key="3">
    <source>
        <dbReference type="Proteomes" id="UP001430953"/>
    </source>
</evidence>
<feature type="compositionally biased region" description="Basic residues" evidence="1">
    <location>
        <begin position="28"/>
        <end position="38"/>
    </location>
</feature>
<dbReference type="EMBL" id="JADYXP020000015">
    <property type="protein sequence ID" value="KAL0109037.1"/>
    <property type="molecule type" value="Genomic_DNA"/>
</dbReference>